<dbReference type="Pfam" id="PF12770">
    <property type="entry name" value="CHAT"/>
    <property type="match status" value="1"/>
</dbReference>
<dbReference type="GO" id="GO:0016746">
    <property type="term" value="F:acyltransferase activity"/>
    <property type="evidence" value="ECO:0007669"/>
    <property type="project" value="UniProtKB-KW"/>
</dbReference>
<organism evidence="3 4">
    <name type="scientific">Sphingobium subterraneum</name>
    <dbReference type="NCBI Taxonomy" id="627688"/>
    <lineage>
        <taxon>Bacteria</taxon>
        <taxon>Pseudomonadati</taxon>
        <taxon>Pseudomonadota</taxon>
        <taxon>Alphaproteobacteria</taxon>
        <taxon>Sphingomonadales</taxon>
        <taxon>Sphingomonadaceae</taxon>
        <taxon>Sphingobium</taxon>
    </lineage>
</organism>
<keyword evidence="4" id="KW-1185">Reference proteome</keyword>
<evidence type="ECO:0000259" key="2">
    <source>
        <dbReference type="Pfam" id="PF12770"/>
    </source>
</evidence>
<reference evidence="3 4" key="1">
    <citation type="submission" date="2020-08" db="EMBL/GenBank/DDBJ databases">
        <title>Genomic Encyclopedia of Type Strains, Phase IV (KMG-IV): sequencing the most valuable type-strain genomes for metagenomic binning, comparative biology and taxonomic classification.</title>
        <authorList>
            <person name="Goeker M."/>
        </authorList>
    </citation>
    <scope>NUCLEOTIDE SEQUENCE [LARGE SCALE GENOMIC DNA]</scope>
    <source>
        <strain evidence="3 4">DSM 102255</strain>
    </source>
</reference>
<dbReference type="AlphaFoldDB" id="A0A841IZP4"/>
<protein>
    <submittedName>
        <fullName evidence="3">CHAT domain-containing protein/predicted GNAT family N-acyltransferase</fullName>
    </submittedName>
</protein>
<dbReference type="RefSeq" id="WP_343056710.1">
    <property type="nucleotide sequence ID" value="NZ_JACIJP010000002.1"/>
</dbReference>
<evidence type="ECO:0000256" key="1">
    <source>
        <dbReference type="SAM" id="SignalP"/>
    </source>
</evidence>
<evidence type="ECO:0000313" key="4">
    <source>
        <dbReference type="Proteomes" id="UP000552700"/>
    </source>
</evidence>
<keyword evidence="3" id="KW-0012">Acyltransferase</keyword>
<dbReference type="SUPFAM" id="SSF48452">
    <property type="entry name" value="TPR-like"/>
    <property type="match status" value="1"/>
</dbReference>
<feature type="chain" id="PRO_5032545476" evidence="1">
    <location>
        <begin position="27"/>
        <end position="1041"/>
    </location>
</feature>
<dbReference type="Proteomes" id="UP000552700">
    <property type="component" value="Unassembled WGS sequence"/>
</dbReference>
<keyword evidence="3" id="KW-0808">Transferase</keyword>
<dbReference type="Gene3D" id="1.25.40.10">
    <property type="entry name" value="Tetratricopeptide repeat domain"/>
    <property type="match status" value="1"/>
</dbReference>
<feature type="signal peptide" evidence="1">
    <location>
        <begin position="1"/>
        <end position="26"/>
    </location>
</feature>
<dbReference type="EMBL" id="JACIJP010000002">
    <property type="protein sequence ID" value="MBB6124133.1"/>
    <property type="molecule type" value="Genomic_DNA"/>
</dbReference>
<name>A0A841IZP4_9SPHN</name>
<dbReference type="InterPro" id="IPR024983">
    <property type="entry name" value="CHAT_dom"/>
</dbReference>
<dbReference type="InterPro" id="IPR011990">
    <property type="entry name" value="TPR-like_helical_dom_sf"/>
</dbReference>
<feature type="domain" description="CHAT" evidence="2">
    <location>
        <begin position="698"/>
        <end position="1032"/>
    </location>
</feature>
<gene>
    <name evidence="3" type="ORF">FHS92_001862</name>
</gene>
<accession>A0A841IZP4</accession>
<sequence>MNSHSIWARYMLAGAALLSAAGPAVATERQPSVMDAFPIGTGGNAVCRAQNVSTDRAAKETMFDRSWALACRDSAVPIGQIYALRAGTDVPLAALVERVAVSRTEAAHCSTSGGTTLADIGAVEMRNCMSASGIPYRVTAVRKGRFAYIAQGYSAYASVLDLGLRTIVTDRIVKGSVDVATLGTADAAAFARLQARTLDPETVLAEGYRRNNSGNYAEAAEFFDSLSDRLGERDDRQALSPAERASRAHEYTINRALQLSNLGEFDAAARLFRIARRMPVADPVQIHLRRNFEAMNLLNQQDYPGATAVLDAPLAARDLSVAGEAGTIELDPMTVAEINAGQSISGAMGVRQDVKLTPQERLAIIDAQAQQLRGTALRLSGKPAEARAILAKALADATAIRDGRVVSITRLRAQLLGEMALTHEAQGQMGEAEALLQQGVALLAAQYPETVAMNGARARLASFYARHGRTDDALGLYRAVVASTVGNRNALTGLNNQLAPYFALLADQIPARPELAADLFTVSQTLVRPGAADTMEVLTRELSAGSGEAARLFRQSVSLSRDIERSRIELAQLVQANARDGSLAGQIAERQQMIADLSAQQTGTLAALSAYPQYRAVSKDALTLADMQAVLKPGEAYFKLAQIGDALYAVYVDGAGATGYRVGISATELASRVTALRATISTTVNGTQSTFPLDVGIARSLYVDLLSPVNARLASVQHLIFEPDGAMLQLPINLLIARQDGVDAYQKRIANPKADEFDFRGIAWLGRDHAVSTALSAKAFRDARLAPVSSASNSYIGFGENAPVTAVRQAALTRSASGAQNIDCSWPVGEWSKPIPATELRSAAALLGGSGAQVVTGAAFTDDGLMARSDLADYRVLHFATHGLVTAPRRECPARPALLTSFGSSGRSDGLLQFGEIFDLKLDADLVILSACDTAGTATREATRAAGLGVGGGSALDGLVRAFIGAGGRSVIASHWPAPEEYKATERLITGLFTAGSDASVAQALRQAQVKLMDDAQTSHPFYWAGFAIVGDGARPVVAQR</sequence>
<proteinExistence type="predicted"/>
<comment type="caution">
    <text evidence="3">The sequence shown here is derived from an EMBL/GenBank/DDBJ whole genome shotgun (WGS) entry which is preliminary data.</text>
</comment>
<evidence type="ECO:0000313" key="3">
    <source>
        <dbReference type="EMBL" id="MBB6124133.1"/>
    </source>
</evidence>
<keyword evidence="1" id="KW-0732">Signal</keyword>